<dbReference type="Pfam" id="PF14559">
    <property type="entry name" value="TPR_19"/>
    <property type="match status" value="1"/>
</dbReference>
<dbReference type="PANTHER" id="PTHR15704:SF7">
    <property type="entry name" value="SUPERKILLER COMPLEX PROTEIN 3"/>
    <property type="match status" value="1"/>
</dbReference>
<dbReference type="GO" id="GO:0006401">
    <property type="term" value="P:RNA catabolic process"/>
    <property type="evidence" value="ECO:0007669"/>
    <property type="project" value="InterPro"/>
</dbReference>
<dbReference type="Proteomes" id="UP001152795">
    <property type="component" value="Unassembled WGS sequence"/>
</dbReference>
<dbReference type="AlphaFoldDB" id="A0A7D9HJJ3"/>
<proteinExistence type="predicted"/>
<name>A0A7D9HJJ3_PARCT</name>
<gene>
    <name evidence="1" type="ORF">PACLA_8A068773</name>
</gene>
<comment type="caution">
    <text evidence="1">The sequence shown here is derived from an EMBL/GenBank/DDBJ whole genome shotgun (WGS) entry which is preliminary data.</text>
</comment>
<reference evidence="1" key="1">
    <citation type="submission" date="2020-04" db="EMBL/GenBank/DDBJ databases">
        <authorList>
            <person name="Alioto T."/>
            <person name="Alioto T."/>
            <person name="Gomez Garrido J."/>
        </authorList>
    </citation>
    <scope>NUCLEOTIDE SEQUENCE</scope>
    <source>
        <strain evidence="1">A484AB</strain>
    </source>
</reference>
<evidence type="ECO:0000313" key="1">
    <source>
        <dbReference type="EMBL" id="CAB3986085.1"/>
    </source>
</evidence>
<dbReference type="PROSITE" id="PS50005">
    <property type="entry name" value="TPR"/>
    <property type="match status" value="1"/>
</dbReference>
<dbReference type="InterPro" id="IPR019734">
    <property type="entry name" value="TPR_rpt"/>
</dbReference>
<dbReference type="Gene3D" id="1.25.40.10">
    <property type="entry name" value="Tetratricopeptide repeat domain"/>
    <property type="match status" value="3"/>
</dbReference>
<keyword evidence="2" id="KW-1185">Reference proteome</keyword>
<accession>A0A7D9HJJ3</accession>
<dbReference type="InterPro" id="IPR039226">
    <property type="entry name" value="Ski3/TTC37"/>
</dbReference>
<dbReference type="PANTHER" id="PTHR15704">
    <property type="entry name" value="SUPERKILLER 3 PROTEIN-RELATED"/>
    <property type="match status" value="1"/>
</dbReference>
<organism evidence="1 2">
    <name type="scientific">Paramuricea clavata</name>
    <name type="common">Red gorgonian</name>
    <name type="synonym">Violescent sea-whip</name>
    <dbReference type="NCBI Taxonomy" id="317549"/>
    <lineage>
        <taxon>Eukaryota</taxon>
        <taxon>Metazoa</taxon>
        <taxon>Cnidaria</taxon>
        <taxon>Anthozoa</taxon>
        <taxon>Octocorallia</taxon>
        <taxon>Malacalcyonacea</taxon>
        <taxon>Plexauridae</taxon>
        <taxon>Paramuricea</taxon>
    </lineage>
</organism>
<dbReference type="InterPro" id="IPR011990">
    <property type="entry name" value="TPR-like_helical_dom_sf"/>
</dbReference>
<evidence type="ECO:0000313" key="2">
    <source>
        <dbReference type="Proteomes" id="UP001152795"/>
    </source>
</evidence>
<dbReference type="SUPFAM" id="SSF48452">
    <property type="entry name" value="TPR-like"/>
    <property type="match status" value="2"/>
</dbReference>
<dbReference type="SMART" id="SM00028">
    <property type="entry name" value="TPR"/>
    <property type="match status" value="8"/>
</dbReference>
<dbReference type="EMBL" id="CACRXK020000962">
    <property type="protein sequence ID" value="CAB3986085.1"/>
    <property type="molecule type" value="Genomic_DNA"/>
</dbReference>
<dbReference type="GO" id="GO:0055087">
    <property type="term" value="C:Ski complex"/>
    <property type="evidence" value="ECO:0007669"/>
    <property type="project" value="InterPro"/>
</dbReference>
<protein>
    <submittedName>
        <fullName evidence="1">Tetratricopeptide repeat 37</fullName>
    </submittedName>
</protein>
<feature type="non-terminal residue" evidence="1">
    <location>
        <position position="1"/>
    </location>
</feature>
<dbReference type="OrthoDB" id="421075at2759"/>
<sequence>MASKEIKNELKSARESIQNKDYHAALKHCKAVLKLDKTNYNAFVFVGVASIELGKPEQAQAAYKKAIDINPENILAWQGLASLHEKEPEFGKKEDVIEVYGRLMKHYESSDNKKWSEIVLKLVDVHKSLKNIEEALNLLKLLQDGDCEKDQYLLWCKSIALLQENQGSLTSIQKNELVNAYRHVLHGNIQASDETRQYFQDYINLLLDDATFSVQDILSEAKRMKDVFEKDEFPLNILAKLYLEQILELNDEECLIYEELLALNAESYLAYLGLGKVKLFEKDFTPAEEYLKNGLQHLPNSSLGWYFLSQTQLLHHQYEDVFNSCTKGLDSLKNDESLYNQDLVFSNLSLCKAKSSSRLGKEGIAAAIVQLKELSSLQPNNLDGHIELGKIFVRINNVEAAKKCLENALNVEKTSSRCSILEGEIFAAEGQFENAETSFLHGIELQQDVAESYLNLGKLYWKAEGKWRTQKDKCLNCLLKAAKLDPYNSSIFLYLGHFYQIVGLDSNKALRCYKKAHDLNPFCDETGEALGDVYMSSGLE</sequence>